<reference evidence="1" key="2">
    <citation type="submission" date="2020-09" db="EMBL/GenBank/DDBJ databases">
        <authorList>
            <person name="Sun Q."/>
            <person name="Zhou Y."/>
        </authorList>
    </citation>
    <scope>NUCLEOTIDE SEQUENCE</scope>
    <source>
        <strain evidence="1">CGMCC 1.15448</strain>
    </source>
</reference>
<evidence type="ECO:0000313" key="1">
    <source>
        <dbReference type="EMBL" id="GGB03911.1"/>
    </source>
</evidence>
<evidence type="ECO:0000313" key="2">
    <source>
        <dbReference type="Proteomes" id="UP000607559"/>
    </source>
</evidence>
<organism evidence="1 2">
    <name type="scientific">Puia dinghuensis</name>
    <dbReference type="NCBI Taxonomy" id="1792502"/>
    <lineage>
        <taxon>Bacteria</taxon>
        <taxon>Pseudomonadati</taxon>
        <taxon>Bacteroidota</taxon>
        <taxon>Chitinophagia</taxon>
        <taxon>Chitinophagales</taxon>
        <taxon>Chitinophagaceae</taxon>
        <taxon>Puia</taxon>
    </lineage>
</organism>
<accession>A0A8J2UDT3</accession>
<dbReference type="AlphaFoldDB" id="A0A8J2UDT3"/>
<name>A0A8J2UDT3_9BACT</name>
<dbReference type="EMBL" id="BMJC01000003">
    <property type="protein sequence ID" value="GGB03911.1"/>
    <property type="molecule type" value="Genomic_DNA"/>
</dbReference>
<comment type="caution">
    <text evidence="1">The sequence shown here is derived from an EMBL/GenBank/DDBJ whole genome shotgun (WGS) entry which is preliminary data.</text>
</comment>
<proteinExistence type="predicted"/>
<keyword evidence="2" id="KW-1185">Reference proteome</keyword>
<protein>
    <submittedName>
        <fullName evidence="1">Uncharacterized protein</fullName>
    </submittedName>
</protein>
<sequence>MKLTATILLFLLFSHGILYYLGQDIMLLESKIEAKLIRREASQDLILIKAISKQAVPGDDDELSSNGKLYDVARKVVTRDSVYYYGIEDTREEEVSNSLTDHFQHDSPITGAPNWRSRIHKPSGIDFFQIITGATIGDHPSSSATGFPSLIGHCCLGYLTHFTPPPKQSL</sequence>
<reference evidence="1" key="1">
    <citation type="journal article" date="2014" name="Int. J. Syst. Evol. Microbiol.">
        <title>Complete genome sequence of Corynebacterium casei LMG S-19264T (=DSM 44701T), isolated from a smear-ripened cheese.</title>
        <authorList>
            <consortium name="US DOE Joint Genome Institute (JGI-PGF)"/>
            <person name="Walter F."/>
            <person name="Albersmeier A."/>
            <person name="Kalinowski J."/>
            <person name="Ruckert C."/>
        </authorList>
    </citation>
    <scope>NUCLEOTIDE SEQUENCE</scope>
    <source>
        <strain evidence="1">CGMCC 1.15448</strain>
    </source>
</reference>
<dbReference type="Proteomes" id="UP000607559">
    <property type="component" value="Unassembled WGS sequence"/>
</dbReference>
<gene>
    <name evidence="1" type="ORF">GCM10011511_29050</name>
</gene>